<dbReference type="EMBL" id="CASHTH010003677">
    <property type="protein sequence ID" value="CAI8047785.1"/>
    <property type="molecule type" value="Genomic_DNA"/>
</dbReference>
<comment type="subunit">
    <text evidence="2">Homodimer.</text>
</comment>
<name>A0AA35XDT3_GEOBA</name>
<evidence type="ECO:0000259" key="9">
    <source>
        <dbReference type="Pfam" id="PF12706"/>
    </source>
</evidence>
<dbReference type="GO" id="GO:0042781">
    <property type="term" value="F:3'-tRNA processing endoribonuclease activity"/>
    <property type="evidence" value="ECO:0007669"/>
    <property type="project" value="TreeGrafter"/>
</dbReference>
<evidence type="ECO:0000256" key="6">
    <source>
        <dbReference type="ARBA" id="ARBA00022759"/>
    </source>
</evidence>
<keyword evidence="11" id="KW-1185">Reference proteome</keyword>
<evidence type="ECO:0000313" key="11">
    <source>
        <dbReference type="Proteomes" id="UP001174909"/>
    </source>
</evidence>
<dbReference type="NCBIfam" id="TIGR02651">
    <property type="entry name" value="RNase_Z"/>
    <property type="match status" value="1"/>
</dbReference>
<evidence type="ECO:0000313" key="10">
    <source>
        <dbReference type="EMBL" id="CAI8047785.1"/>
    </source>
</evidence>
<dbReference type="CDD" id="cd07717">
    <property type="entry name" value="RNaseZ_ZiPD-like_MBL-fold"/>
    <property type="match status" value="1"/>
</dbReference>
<keyword evidence="4" id="KW-0540">Nuclease</keyword>
<keyword evidence="3" id="KW-0819">tRNA processing</keyword>
<proteinExistence type="inferred from homology"/>
<dbReference type="PANTHER" id="PTHR46018">
    <property type="entry name" value="ZINC PHOSPHODIESTERASE ELAC PROTEIN 1"/>
    <property type="match status" value="1"/>
</dbReference>
<dbReference type="InterPro" id="IPR013471">
    <property type="entry name" value="RNase_Z/BN"/>
</dbReference>
<dbReference type="GO" id="GO:0046872">
    <property type="term" value="F:metal ion binding"/>
    <property type="evidence" value="ECO:0007669"/>
    <property type="project" value="UniProtKB-KW"/>
</dbReference>
<dbReference type="Pfam" id="PF23023">
    <property type="entry name" value="Anti-Pycsar_Apyc1"/>
    <property type="match status" value="1"/>
</dbReference>
<feature type="domain" description="Metallo-beta-lactamase" evidence="9">
    <location>
        <begin position="202"/>
        <end position="270"/>
    </location>
</feature>
<evidence type="ECO:0000256" key="2">
    <source>
        <dbReference type="ARBA" id="ARBA00011738"/>
    </source>
</evidence>
<dbReference type="HAMAP" id="MF_01818">
    <property type="entry name" value="RNase_Z_BN"/>
    <property type="match status" value="1"/>
</dbReference>
<keyword evidence="8" id="KW-0862">Zinc</keyword>
<evidence type="ECO:0000256" key="8">
    <source>
        <dbReference type="ARBA" id="ARBA00022833"/>
    </source>
</evidence>
<keyword evidence="7" id="KW-0378">Hydrolase</keyword>
<evidence type="ECO:0000256" key="1">
    <source>
        <dbReference type="ARBA" id="ARBA00001947"/>
    </source>
</evidence>
<evidence type="ECO:0000256" key="7">
    <source>
        <dbReference type="ARBA" id="ARBA00022801"/>
    </source>
</evidence>
<accession>A0AA35XDT3</accession>
<dbReference type="InterPro" id="IPR001279">
    <property type="entry name" value="Metallo-B-lactamas"/>
</dbReference>
<dbReference type="SUPFAM" id="SSF56281">
    <property type="entry name" value="Metallo-hydrolase/oxidoreductase"/>
    <property type="match status" value="1"/>
</dbReference>
<reference evidence="10" key="1">
    <citation type="submission" date="2023-03" db="EMBL/GenBank/DDBJ databases">
        <authorList>
            <person name="Steffen K."/>
            <person name="Cardenas P."/>
        </authorList>
    </citation>
    <scope>NUCLEOTIDE SEQUENCE</scope>
</reference>
<dbReference type="PANTHER" id="PTHR46018:SF7">
    <property type="entry name" value="RIBONUCLEASE Z"/>
    <property type="match status" value="1"/>
</dbReference>
<dbReference type="AlphaFoldDB" id="A0AA35XDT3"/>
<dbReference type="Proteomes" id="UP001174909">
    <property type="component" value="Unassembled WGS sequence"/>
</dbReference>
<sequence length="304" mass="33734">MSTTFGITFLGTSAAVPTVKRNVSATLVTYRDLKWLIDCGEGTQRQITRAGNGFKNLTHVFLSHEHLDHILGMGGLLATFNMLQPVKRLAVYGNPATLGRVRQMAGFIGRSLQYDLQWHEISEGLIYTHRQLDCYAFATKHRVKRSYGFVFQEKPRRRFQPEAAERLGIPPGPERRRLLAGESLRGANGQIVRPDDVLGPEEPGKKLVYVSDSMYFDGLTEAAAGAHCLISEATFLQADAELAAEVGHMTAAQAASVARDAGVEVLYLNHLSQRYAQAEHLFLEEARRIFPNTHLANDLESITV</sequence>
<keyword evidence="6" id="KW-0255">Endonuclease</keyword>
<evidence type="ECO:0000256" key="3">
    <source>
        <dbReference type="ARBA" id="ARBA00022694"/>
    </source>
</evidence>
<comment type="caution">
    <text evidence="10">The sequence shown here is derived from an EMBL/GenBank/DDBJ whole genome shotgun (WGS) entry which is preliminary data.</text>
</comment>
<protein>
    <submittedName>
        <fullName evidence="10">Ribonuclease Z</fullName>
    </submittedName>
</protein>
<evidence type="ECO:0000256" key="5">
    <source>
        <dbReference type="ARBA" id="ARBA00022723"/>
    </source>
</evidence>
<dbReference type="Pfam" id="PF12706">
    <property type="entry name" value="Lactamase_B_2"/>
    <property type="match status" value="1"/>
</dbReference>
<organism evidence="10 11">
    <name type="scientific">Geodia barretti</name>
    <name type="common">Barrett's horny sponge</name>
    <dbReference type="NCBI Taxonomy" id="519541"/>
    <lineage>
        <taxon>Eukaryota</taxon>
        <taxon>Metazoa</taxon>
        <taxon>Porifera</taxon>
        <taxon>Demospongiae</taxon>
        <taxon>Heteroscleromorpha</taxon>
        <taxon>Tetractinellida</taxon>
        <taxon>Astrophorina</taxon>
        <taxon>Geodiidae</taxon>
        <taxon>Geodia</taxon>
    </lineage>
</organism>
<evidence type="ECO:0000256" key="4">
    <source>
        <dbReference type="ARBA" id="ARBA00022722"/>
    </source>
</evidence>
<keyword evidence="5" id="KW-0479">Metal-binding</keyword>
<comment type="cofactor">
    <cofactor evidence="1">
        <name>Zn(2+)</name>
        <dbReference type="ChEBI" id="CHEBI:29105"/>
    </cofactor>
</comment>
<dbReference type="Gene3D" id="3.60.15.10">
    <property type="entry name" value="Ribonuclease Z/Hydroxyacylglutathione hydrolase-like"/>
    <property type="match status" value="1"/>
</dbReference>
<gene>
    <name evidence="10" type="ORF">GBAR_LOCUS26443</name>
</gene>
<dbReference type="NCBIfam" id="NF000801">
    <property type="entry name" value="PRK00055.1-3"/>
    <property type="match status" value="1"/>
</dbReference>
<dbReference type="InterPro" id="IPR036866">
    <property type="entry name" value="RibonucZ/Hydroxyglut_hydro"/>
</dbReference>